<gene>
    <name evidence="9" type="ORF">S12H4_44896</name>
</gene>
<dbReference type="EC" id="6.5.1.8" evidence="2"/>
<keyword evidence="6" id="KW-0342">GTP-binding</keyword>
<feature type="non-terminal residue" evidence="9">
    <location>
        <position position="1"/>
    </location>
</feature>
<comment type="cofactor">
    <cofactor evidence="1">
        <name>Mn(2+)</name>
        <dbReference type="ChEBI" id="CHEBI:29035"/>
    </cofactor>
</comment>
<dbReference type="AlphaFoldDB" id="X1VE90"/>
<keyword evidence="3" id="KW-0436">Ligase</keyword>
<sequence length="255" mass="28607">HDEVYPRVKNLVYALFNDIPCGVGVGGKLKVSEKELKNICMKGSRWMRSRGFASDEDVEHTEAFGSIEGADPAAVSARALERGKPQQGTLGAGNHFMEVQVVEHIYDDEAARAMGLFEEQVTLMIHCGSRGFGHQICDDYIRVARQSLKKYGINVPDQQLGCMPVESDEGRRYLAAMKCAANYAWANRQYLLHLSRKTFEKFFNKSWGALDMRLIYDVAHNMAKIEKHTVDGKPMTLCVHRKGATRAFPPGHSEI</sequence>
<dbReference type="GO" id="GO:0006396">
    <property type="term" value="P:RNA processing"/>
    <property type="evidence" value="ECO:0007669"/>
    <property type="project" value="InterPro"/>
</dbReference>
<feature type="non-terminal residue" evidence="9">
    <location>
        <position position="255"/>
    </location>
</feature>
<dbReference type="GO" id="GO:0003972">
    <property type="term" value="F:RNA ligase (ATP) activity"/>
    <property type="evidence" value="ECO:0007669"/>
    <property type="project" value="TreeGrafter"/>
</dbReference>
<evidence type="ECO:0000256" key="1">
    <source>
        <dbReference type="ARBA" id="ARBA00001936"/>
    </source>
</evidence>
<comment type="catalytic activity">
    <reaction evidence="8">
        <text>a 3'-end 3'-phospho-ribonucleotide-RNA + a 5'-end dephospho-ribonucleoside-RNA + GTP = a ribonucleotidyl-ribonucleotide-RNA + GMP + diphosphate</text>
        <dbReference type="Rhea" id="RHEA:68076"/>
        <dbReference type="Rhea" id="RHEA-COMP:10463"/>
        <dbReference type="Rhea" id="RHEA-COMP:13936"/>
        <dbReference type="Rhea" id="RHEA-COMP:17355"/>
        <dbReference type="ChEBI" id="CHEBI:33019"/>
        <dbReference type="ChEBI" id="CHEBI:37565"/>
        <dbReference type="ChEBI" id="CHEBI:58115"/>
        <dbReference type="ChEBI" id="CHEBI:83062"/>
        <dbReference type="ChEBI" id="CHEBI:138284"/>
        <dbReference type="ChEBI" id="CHEBI:173118"/>
        <dbReference type="EC" id="6.5.1.8"/>
    </reaction>
</comment>
<evidence type="ECO:0000256" key="3">
    <source>
        <dbReference type="ARBA" id="ARBA00022598"/>
    </source>
</evidence>
<dbReference type="Gene3D" id="3.90.1860.10">
    <property type="entry name" value="tRNA-splicing ligase RtcB"/>
    <property type="match status" value="1"/>
</dbReference>
<dbReference type="SUPFAM" id="SSF103365">
    <property type="entry name" value="Hypothetical protein PH1602"/>
    <property type="match status" value="1"/>
</dbReference>
<keyword evidence="7" id="KW-0464">Manganese</keyword>
<dbReference type="GO" id="GO:0005525">
    <property type="term" value="F:GTP binding"/>
    <property type="evidence" value="ECO:0007669"/>
    <property type="project" value="UniProtKB-KW"/>
</dbReference>
<accession>X1VE90</accession>
<dbReference type="InterPro" id="IPR036025">
    <property type="entry name" value="RtcB-like_sf"/>
</dbReference>
<comment type="caution">
    <text evidence="9">The sequence shown here is derived from an EMBL/GenBank/DDBJ whole genome shotgun (WGS) entry which is preliminary data.</text>
</comment>
<dbReference type="Pfam" id="PF01139">
    <property type="entry name" value="RtcB"/>
    <property type="match status" value="1"/>
</dbReference>
<proteinExistence type="predicted"/>
<evidence type="ECO:0000256" key="7">
    <source>
        <dbReference type="ARBA" id="ARBA00023211"/>
    </source>
</evidence>
<keyword evidence="4" id="KW-0479">Metal-binding</keyword>
<protein>
    <recommendedName>
        <fullName evidence="2">3'-phosphate/5'-hydroxy nucleic acid ligase</fullName>
        <ecNumber evidence="2">6.5.1.8</ecNumber>
    </recommendedName>
</protein>
<dbReference type="PANTHER" id="PTHR11118:SF1">
    <property type="entry name" value="RNA-SPLICING LIGASE RTCB HOMOLOG"/>
    <property type="match status" value="1"/>
</dbReference>
<evidence type="ECO:0000256" key="4">
    <source>
        <dbReference type="ARBA" id="ARBA00022723"/>
    </source>
</evidence>
<evidence type="ECO:0000256" key="6">
    <source>
        <dbReference type="ARBA" id="ARBA00023134"/>
    </source>
</evidence>
<reference evidence="9" key="1">
    <citation type="journal article" date="2014" name="Front. Microbiol.">
        <title>High frequency of phylogenetically diverse reductive dehalogenase-homologous genes in deep subseafloor sedimentary metagenomes.</title>
        <authorList>
            <person name="Kawai M."/>
            <person name="Futagami T."/>
            <person name="Toyoda A."/>
            <person name="Takaki Y."/>
            <person name="Nishi S."/>
            <person name="Hori S."/>
            <person name="Arai W."/>
            <person name="Tsubouchi T."/>
            <person name="Morono Y."/>
            <person name="Uchiyama I."/>
            <person name="Ito T."/>
            <person name="Fujiyama A."/>
            <person name="Inagaki F."/>
            <person name="Takami H."/>
        </authorList>
    </citation>
    <scope>NUCLEOTIDE SEQUENCE</scope>
    <source>
        <strain evidence="9">Expedition CK06-06</strain>
    </source>
</reference>
<name>X1VE90_9ZZZZ</name>
<dbReference type="GO" id="GO:0046872">
    <property type="term" value="F:metal ion binding"/>
    <property type="evidence" value="ECO:0007669"/>
    <property type="project" value="UniProtKB-KW"/>
</dbReference>
<keyword evidence="5" id="KW-0547">Nucleotide-binding</keyword>
<evidence type="ECO:0000256" key="5">
    <source>
        <dbReference type="ARBA" id="ARBA00022741"/>
    </source>
</evidence>
<evidence type="ECO:0000256" key="8">
    <source>
        <dbReference type="ARBA" id="ARBA00047746"/>
    </source>
</evidence>
<organism evidence="9">
    <name type="scientific">marine sediment metagenome</name>
    <dbReference type="NCBI Taxonomy" id="412755"/>
    <lineage>
        <taxon>unclassified sequences</taxon>
        <taxon>metagenomes</taxon>
        <taxon>ecological metagenomes</taxon>
    </lineage>
</organism>
<evidence type="ECO:0000313" key="9">
    <source>
        <dbReference type="EMBL" id="GAJ04910.1"/>
    </source>
</evidence>
<evidence type="ECO:0000256" key="2">
    <source>
        <dbReference type="ARBA" id="ARBA00012726"/>
    </source>
</evidence>
<dbReference type="EMBL" id="BARW01027705">
    <property type="protein sequence ID" value="GAJ04910.1"/>
    <property type="molecule type" value="Genomic_DNA"/>
</dbReference>
<dbReference type="InterPro" id="IPR001233">
    <property type="entry name" value="RtcB"/>
</dbReference>
<dbReference type="GO" id="GO:0170057">
    <property type="term" value="F:RNA ligase (GTP) activity"/>
    <property type="evidence" value="ECO:0007669"/>
    <property type="project" value="UniProtKB-EC"/>
</dbReference>
<dbReference type="PANTHER" id="PTHR11118">
    <property type="entry name" value="RNA-SPLICING LIGASE RTCB HOMOLOG"/>
    <property type="match status" value="1"/>
</dbReference>